<dbReference type="PROSITE" id="PS00674">
    <property type="entry name" value="AAA"/>
    <property type="match status" value="1"/>
</dbReference>
<feature type="region of interest" description="Disordered" evidence="1">
    <location>
        <begin position="63"/>
        <end position="91"/>
    </location>
</feature>
<dbReference type="AlphaFoldDB" id="A0A250WPG9"/>
<accession>A0A250WPG9</accession>
<dbReference type="Proteomes" id="UP000232323">
    <property type="component" value="Unassembled WGS sequence"/>
</dbReference>
<reference evidence="3 4" key="1">
    <citation type="submission" date="2017-08" db="EMBL/GenBank/DDBJ databases">
        <title>Acidophilic green algal genome provides insights into adaptation to an acidic environment.</title>
        <authorList>
            <person name="Hirooka S."/>
            <person name="Hirose Y."/>
            <person name="Kanesaki Y."/>
            <person name="Higuchi S."/>
            <person name="Fujiwara T."/>
            <person name="Onuma R."/>
            <person name="Era A."/>
            <person name="Ohbayashi R."/>
            <person name="Uzuka A."/>
            <person name="Nozaki H."/>
            <person name="Yoshikawa H."/>
            <person name="Miyagishima S.Y."/>
        </authorList>
    </citation>
    <scope>NUCLEOTIDE SEQUENCE [LARGE SCALE GENOMIC DNA]</scope>
    <source>
        <strain evidence="3 4">NIES-2499</strain>
    </source>
</reference>
<dbReference type="InterPro" id="IPR003960">
    <property type="entry name" value="ATPase_AAA_CS"/>
</dbReference>
<evidence type="ECO:0000256" key="1">
    <source>
        <dbReference type="SAM" id="MobiDB-lite"/>
    </source>
</evidence>
<dbReference type="EMBL" id="BEGY01000001">
    <property type="protein sequence ID" value="GAX72737.1"/>
    <property type="molecule type" value="Genomic_DNA"/>
</dbReference>
<dbReference type="GO" id="GO:0004222">
    <property type="term" value="F:metalloendopeptidase activity"/>
    <property type="evidence" value="ECO:0007669"/>
    <property type="project" value="InterPro"/>
</dbReference>
<dbReference type="OrthoDB" id="1877876at2759"/>
<dbReference type="PANTHER" id="PTHR23076:SF37">
    <property type="entry name" value="ATP-DEPENDENT ZINC METALLOPROTEASE FTSH 4, MITOCHONDRIAL"/>
    <property type="match status" value="1"/>
</dbReference>
<dbReference type="InterPro" id="IPR003593">
    <property type="entry name" value="AAA+_ATPase"/>
</dbReference>
<dbReference type="GO" id="GO:0005524">
    <property type="term" value="F:ATP binding"/>
    <property type="evidence" value="ECO:0007669"/>
    <property type="project" value="InterPro"/>
</dbReference>
<evidence type="ECO:0000313" key="4">
    <source>
        <dbReference type="Proteomes" id="UP000232323"/>
    </source>
</evidence>
<evidence type="ECO:0000313" key="3">
    <source>
        <dbReference type="EMBL" id="GAX72737.1"/>
    </source>
</evidence>
<dbReference type="Pfam" id="PF00004">
    <property type="entry name" value="AAA"/>
    <property type="match status" value="1"/>
</dbReference>
<dbReference type="Gene3D" id="1.20.58.760">
    <property type="entry name" value="Peptidase M41"/>
    <property type="match status" value="1"/>
</dbReference>
<organism evidence="3 4">
    <name type="scientific">Chlamydomonas eustigma</name>
    <dbReference type="NCBI Taxonomy" id="1157962"/>
    <lineage>
        <taxon>Eukaryota</taxon>
        <taxon>Viridiplantae</taxon>
        <taxon>Chlorophyta</taxon>
        <taxon>core chlorophytes</taxon>
        <taxon>Chlorophyceae</taxon>
        <taxon>CS clade</taxon>
        <taxon>Chlamydomonadales</taxon>
        <taxon>Chlamydomonadaceae</taxon>
        <taxon>Chlamydomonas</taxon>
    </lineage>
</organism>
<dbReference type="Gene3D" id="3.40.50.300">
    <property type="entry name" value="P-loop containing nucleotide triphosphate hydrolases"/>
    <property type="match status" value="1"/>
</dbReference>
<dbReference type="STRING" id="1157962.A0A250WPG9"/>
<name>A0A250WPG9_9CHLO</name>
<evidence type="ECO:0000259" key="2">
    <source>
        <dbReference type="SMART" id="SM00382"/>
    </source>
</evidence>
<dbReference type="Gene3D" id="1.10.8.60">
    <property type="match status" value="1"/>
</dbReference>
<proteinExistence type="predicted"/>
<dbReference type="PANTHER" id="PTHR23076">
    <property type="entry name" value="METALLOPROTEASE M41 FTSH"/>
    <property type="match status" value="1"/>
</dbReference>
<feature type="compositionally biased region" description="Polar residues" evidence="1">
    <location>
        <begin position="78"/>
        <end position="87"/>
    </location>
</feature>
<dbReference type="GO" id="GO:0016887">
    <property type="term" value="F:ATP hydrolysis activity"/>
    <property type="evidence" value="ECO:0007669"/>
    <property type="project" value="InterPro"/>
</dbReference>
<dbReference type="SMART" id="SM00382">
    <property type="entry name" value="AAA"/>
    <property type="match status" value="1"/>
</dbReference>
<keyword evidence="4" id="KW-1185">Reference proteome</keyword>
<comment type="caution">
    <text evidence="3">The sequence shown here is derived from an EMBL/GenBank/DDBJ whole genome shotgun (WGS) entry which is preliminary data.</text>
</comment>
<dbReference type="GO" id="GO:0004176">
    <property type="term" value="F:ATP-dependent peptidase activity"/>
    <property type="evidence" value="ECO:0007669"/>
    <property type="project" value="InterPro"/>
</dbReference>
<dbReference type="FunFam" id="3.40.50.300:FF:002568">
    <property type="entry name" value="Cell division protein (FtsH)"/>
    <property type="match status" value="1"/>
</dbReference>
<protein>
    <recommendedName>
        <fullName evidence="2">AAA+ ATPase domain-containing protein</fullName>
    </recommendedName>
</protein>
<dbReference type="GO" id="GO:0009507">
    <property type="term" value="C:chloroplast"/>
    <property type="evidence" value="ECO:0007669"/>
    <property type="project" value="TreeGrafter"/>
</dbReference>
<dbReference type="InterPro" id="IPR037219">
    <property type="entry name" value="Peptidase_M41-like"/>
</dbReference>
<gene>
    <name evidence="3" type="ORF">CEUSTIGMA_g193.t1</name>
</gene>
<dbReference type="SUPFAM" id="SSF52540">
    <property type="entry name" value="P-loop containing nucleoside triphosphate hydrolases"/>
    <property type="match status" value="1"/>
</dbReference>
<dbReference type="GO" id="GO:0045037">
    <property type="term" value="P:protein import into chloroplast stroma"/>
    <property type="evidence" value="ECO:0007669"/>
    <property type="project" value="TreeGrafter"/>
</dbReference>
<dbReference type="InterPro" id="IPR027417">
    <property type="entry name" value="P-loop_NTPase"/>
</dbReference>
<dbReference type="InterPro" id="IPR003959">
    <property type="entry name" value="ATPase_AAA_core"/>
</dbReference>
<sequence>MQGLHAYSEICHINHVKQFIAFNMENLRRSSGLNASTSGRYSLACCRQSFSRSLPKKQIIQQSSHSRRLCAHDDGKNNVASSNTASDQDVGKKLPPQMIAAMALSPIAALSLSLVQNEEWAQGMKDFVMRLRIHANMAVENDMFKDMVSSLDENITFMDWTYKLTGIDLTYAWDPELWVKFKDAIWSAHPQMFWNELADRIEYRGLIPQAGIVGDMRISYAKFLQLLEANRIKRVVVYGDMKTAIVEVPHPWYASILGVPEAYPWLKDNFERSINLLIPNPKAPHDPLQWYCPEMPEWNMEKYRFYVDLPGDFWDQGVMLQYLRSREVQVSWDEKSGHYVLPEEAFNKVLQVRTELQLLDPNECWDFLAWLTSYDKLQFYEKAAAFCVFGRACTMILTWFTASPAYRMWDNRKKKKKSKEQSMWDKLTASTAREFMTKDAKTGKLRDTGVRFADIAGLDHIIFEMREVVKMLLGDPVYKKVGAKVPRGIIFQGPPGTGKTYMARAIAGEAGVAFFSSVGSEFVEMYAGVAAARVNNLFVTARKRSPSIIFIDEIDAIGRARSAQGGDPGSMERESALLAMLVQMDGIHGKLEQVLTIGATNLAQDLDQALLRPGRFEAVYEIPSPGPVARMEILKYHSRNKPLESPSILSSVAEVTQGWSAASLANLMNEAAILTVRRNVEKISLPMILELVEGINWGVPAIRIPPSEAKNRIALVTAARAVAFALTPGMEEIKFATLWSQRKGVGPYVEFVKSEESLDPNVHPEMMEVLDWKTNYKTNAATIGNERLGEFYHLASLLLPLYSPRAAELAFFGKDSVSLATAAPLSDCFQIAYHCVRHCNLHPRFRNLPPLHTYMALGEDRLGRNQEDPLSVGLAEELGYHKLTLTLLKASWRRSQRLVAQHRSAIIKVAEVMLTAEDEKISGSDLVNIIESTPLDDASDYEIDSDFMPILKEVLGKVPNIILEGAKDLDEEPKTSKSYGGSAVEAVLPATGLTFQADTAGRVGSALFSRSTASKAPVPISAATFQQDLPGRVGFTSFSRSPAPVSGETENAEEDPLIRLDEETLRTVSRAIMGRLDIVDLVGRATAYETAERVRDALLDPKTVERLRAVRKFVEETGAPFPPEPLEQDISGPLYGKLNGTLEYWNRRHFSTISMSAVEMLYSERQMKWFKEDMDEPKFEDTSFAREAAEKATKAQGKLSGTDEDKK</sequence>
<feature type="domain" description="AAA+ ATPase" evidence="2">
    <location>
        <begin position="485"/>
        <end position="626"/>
    </location>
</feature>
<dbReference type="SUPFAM" id="SSF140990">
    <property type="entry name" value="FtsH protease domain-like"/>
    <property type="match status" value="1"/>
</dbReference>
<dbReference type="GO" id="GO:0006508">
    <property type="term" value="P:proteolysis"/>
    <property type="evidence" value="ECO:0007669"/>
    <property type="project" value="InterPro"/>
</dbReference>